<name>A0AAI9N567_9BURK</name>
<comment type="similarity">
    <text evidence="1">Belongs to the short-chain dehydrogenases/reductases (SDR) family.</text>
</comment>
<dbReference type="PROSITE" id="PS00061">
    <property type="entry name" value="ADH_SHORT"/>
    <property type="match status" value="1"/>
</dbReference>
<dbReference type="Gene3D" id="3.40.50.720">
    <property type="entry name" value="NAD(P)-binding Rossmann-like Domain"/>
    <property type="match status" value="1"/>
</dbReference>
<dbReference type="GO" id="GO:0016614">
    <property type="term" value="F:oxidoreductase activity, acting on CH-OH group of donors"/>
    <property type="evidence" value="ECO:0007669"/>
    <property type="project" value="UniProtKB-ARBA"/>
</dbReference>
<dbReference type="InterPro" id="IPR020904">
    <property type="entry name" value="Sc_DH/Rdtase_CS"/>
</dbReference>
<dbReference type="SUPFAM" id="SSF51735">
    <property type="entry name" value="NAD(P)-binding Rossmann-fold domains"/>
    <property type="match status" value="1"/>
</dbReference>
<evidence type="ECO:0000313" key="3">
    <source>
        <dbReference type="EMBL" id="EOA06084.1"/>
    </source>
</evidence>
<dbReference type="CDD" id="cd05355">
    <property type="entry name" value="SDR_c1"/>
    <property type="match status" value="1"/>
</dbReference>
<reference evidence="3 4" key="1">
    <citation type="journal article" date="2013" name="Front. Microbiol.">
        <title>The genome of the endophytic bacterium H. frisingense GSF30(T) identifies diverse strategies in the Herbaspirillum genus to interact with plants.</title>
        <authorList>
            <person name="Straub D."/>
            <person name="Rothballer M."/>
            <person name="Hartmann A."/>
            <person name="Ludewig U."/>
        </authorList>
    </citation>
    <scope>NUCLEOTIDE SEQUENCE [LARGE SCALE GENOMIC DNA]</scope>
    <source>
        <strain evidence="3 4">GSF30</strain>
    </source>
</reference>
<accession>A0AAI9N567</accession>
<dbReference type="FunFam" id="3.40.50.720:FF:000084">
    <property type="entry name" value="Short-chain dehydrogenase reductase"/>
    <property type="match status" value="1"/>
</dbReference>
<organism evidence="3 4">
    <name type="scientific">Herbaspirillum frisingense GSF30</name>
    <dbReference type="NCBI Taxonomy" id="864073"/>
    <lineage>
        <taxon>Bacteria</taxon>
        <taxon>Pseudomonadati</taxon>
        <taxon>Pseudomonadota</taxon>
        <taxon>Betaproteobacteria</taxon>
        <taxon>Burkholderiales</taxon>
        <taxon>Oxalobacteraceae</taxon>
        <taxon>Herbaspirillum</taxon>
    </lineage>
</organism>
<proteinExistence type="inferred from homology"/>
<dbReference type="PANTHER" id="PTHR48107">
    <property type="entry name" value="NADPH-DEPENDENT ALDEHYDE REDUCTASE-LIKE PROTEIN, CHLOROPLASTIC-RELATED"/>
    <property type="match status" value="1"/>
</dbReference>
<dbReference type="Proteomes" id="UP000006772">
    <property type="component" value="Unassembled WGS sequence"/>
</dbReference>
<evidence type="ECO:0000256" key="2">
    <source>
        <dbReference type="ARBA" id="ARBA00023002"/>
    </source>
</evidence>
<dbReference type="Pfam" id="PF13561">
    <property type="entry name" value="adh_short_C2"/>
    <property type="match status" value="1"/>
</dbReference>
<sequence length="263" mass="28082">MQPRPQSAPAGEPGRRLAGKVALITGGDSGIGRAVALAYAREGAKLAIVYLDEEEDARRTQQDVQALDAPCLLLPGDVGSPEFCRRAVRSVMDAYGRLDVLVNNAAQQYPADSIEQISPEQLEHTFRTNIFSMFYMVKEAMPFLTRGARIINTTSVTAYRGSKHLVDYAATKGAIVAFTRSLSQQLAPAGIHVNAVAPGPIWTPLIPSSFSAEEVAGFGKNVPLGRPGQPDEVAPAYVFLATEGASYMTGQVLHPNGGEIVNT</sequence>
<dbReference type="InterPro" id="IPR036291">
    <property type="entry name" value="NAD(P)-bd_dom_sf"/>
</dbReference>
<evidence type="ECO:0000256" key="1">
    <source>
        <dbReference type="ARBA" id="ARBA00006484"/>
    </source>
</evidence>
<dbReference type="InterPro" id="IPR002347">
    <property type="entry name" value="SDR_fam"/>
</dbReference>
<dbReference type="EMBL" id="AEEC02000004">
    <property type="protein sequence ID" value="EOA06084.1"/>
    <property type="molecule type" value="Genomic_DNA"/>
</dbReference>
<dbReference type="AlphaFoldDB" id="A0AAI9N567"/>
<comment type="caution">
    <text evidence="3">The sequence shown here is derived from an EMBL/GenBank/DDBJ whole genome shotgun (WGS) entry which is preliminary data.</text>
</comment>
<dbReference type="PANTHER" id="PTHR48107:SF16">
    <property type="entry name" value="NADPH-DEPENDENT ALDEHYDE REDUCTASE 1, CHLOROPLASTIC"/>
    <property type="match status" value="1"/>
</dbReference>
<protein>
    <submittedName>
        <fullName evidence="3">Short-chain dehydrogenase</fullName>
    </submittedName>
</protein>
<dbReference type="RefSeq" id="WP_006462068.1">
    <property type="nucleotide sequence ID" value="NZ_AEEC02000004.1"/>
</dbReference>
<dbReference type="PRINTS" id="PR00080">
    <property type="entry name" value="SDRFAMILY"/>
</dbReference>
<keyword evidence="2" id="KW-0560">Oxidoreductase</keyword>
<dbReference type="PRINTS" id="PR00081">
    <property type="entry name" value="GDHRDH"/>
</dbReference>
<evidence type="ECO:0000313" key="4">
    <source>
        <dbReference type="Proteomes" id="UP000006772"/>
    </source>
</evidence>
<gene>
    <name evidence="3" type="ORF">HFRIS_004568</name>
</gene>